<evidence type="ECO:0000256" key="1">
    <source>
        <dbReference type="SAM" id="Phobius"/>
    </source>
</evidence>
<keyword evidence="1" id="KW-1133">Transmembrane helix</keyword>
<organism evidence="2 3">
    <name type="scientific">Pedobacter duraquae</name>
    <dbReference type="NCBI Taxonomy" id="425511"/>
    <lineage>
        <taxon>Bacteria</taxon>
        <taxon>Pseudomonadati</taxon>
        <taxon>Bacteroidota</taxon>
        <taxon>Sphingobacteriia</taxon>
        <taxon>Sphingobacteriales</taxon>
        <taxon>Sphingobacteriaceae</taxon>
        <taxon>Pedobacter</taxon>
    </lineage>
</organism>
<protein>
    <submittedName>
        <fullName evidence="2">Uncharacterized protein</fullName>
    </submittedName>
</protein>
<sequence length="167" mass="19680">MIKKYLVISVALLISLFIYVFYRTEKTLVNEFMIYLISSPMYTSIKADIIHLIPLSPILIYSLPEGLWIFCITLTSKCYYIDVYGRRYDCVYIPLVFCISLEIMQLVHITNGRFDWMDIGISMIFWLIARYTFNRNIEKSHLLTRIDLNTLACLTSYCIVYLAHVIK</sequence>
<reference evidence="2 3" key="1">
    <citation type="submission" date="2019-03" db="EMBL/GenBank/DDBJ databases">
        <title>Genomic Encyclopedia of Archaeal and Bacterial Type Strains, Phase II (KMG-II): from individual species to whole genera.</title>
        <authorList>
            <person name="Goeker M."/>
        </authorList>
    </citation>
    <scope>NUCLEOTIDE SEQUENCE [LARGE SCALE GENOMIC DNA]</scope>
    <source>
        <strain evidence="2 3">DSM 19034</strain>
    </source>
</reference>
<feature type="transmembrane region" description="Helical" evidence="1">
    <location>
        <begin position="116"/>
        <end position="134"/>
    </location>
</feature>
<name>A0A4R6IFM1_9SPHI</name>
<gene>
    <name evidence="2" type="ORF">CLV32_3468</name>
</gene>
<feature type="transmembrane region" description="Helical" evidence="1">
    <location>
        <begin position="91"/>
        <end position="110"/>
    </location>
</feature>
<keyword evidence="3" id="KW-1185">Reference proteome</keyword>
<feature type="transmembrane region" description="Helical" evidence="1">
    <location>
        <begin position="146"/>
        <end position="166"/>
    </location>
</feature>
<proteinExistence type="predicted"/>
<evidence type="ECO:0000313" key="2">
    <source>
        <dbReference type="EMBL" id="TDO20834.1"/>
    </source>
</evidence>
<accession>A0A4R6IFM1</accession>
<dbReference type="EMBL" id="SNWM01000004">
    <property type="protein sequence ID" value="TDO20834.1"/>
    <property type="molecule type" value="Genomic_DNA"/>
</dbReference>
<comment type="caution">
    <text evidence="2">The sequence shown here is derived from an EMBL/GenBank/DDBJ whole genome shotgun (WGS) entry which is preliminary data.</text>
</comment>
<dbReference type="AlphaFoldDB" id="A0A4R6IFM1"/>
<keyword evidence="1" id="KW-0472">Membrane</keyword>
<feature type="transmembrane region" description="Helical" evidence="1">
    <location>
        <begin position="6"/>
        <end position="22"/>
    </location>
</feature>
<feature type="transmembrane region" description="Helical" evidence="1">
    <location>
        <begin position="59"/>
        <end position="79"/>
    </location>
</feature>
<keyword evidence="1" id="KW-0812">Transmembrane</keyword>
<dbReference type="Proteomes" id="UP000295499">
    <property type="component" value="Unassembled WGS sequence"/>
</dbReference>
<evidence type="ECO:0000313" key="3">
    <source>
        <dbReference type="Proteomes" id="UP000295499"/>
    </source>
</evidence>